<organism evidence="2 3">
    <name type="scientific">Piloderma croceum (strain F 1598)</name>
    <dbReference type="NCBI Taxonomy" id="765440"/>
    <lineage>
        <taxon>Eukaryota</taxon>
        <taxon>Fungi</taxon>
        <taxon>Dikarya</taxon>
        <taxon>Basidiomycota</taxon>
        <taxon>Agaricomycotina</taxon>
        <taxon>Agaricomycetes</taxon>
        <taxon>Agaricomycetidae</taxon>
        <taxon>Atheliales</taxon>
        <taxon>Atheliaceae</taxon>
        <taxon>Piloderma</taxon>
    </lineage>
</organism>
<dbReference type="InParanoid" id="A0A0C3FS19"/>
<dbReference type="HOGENOM" id="CLU_2776808_0_0_1"/>
<feature type="compositionally biased region" description="Basic and acidic residues" evidence="1">
    <location>
        <begin position="1"/>
        <end position="12"/>
    </location>
</feature>
<feature type="region of interest" description="Disordered" evidence="1">
    <location>
        <begin position="1"/>
        <end position="23"/>
    </location>
</feature>
<evidence type="ECO:0000313" key="2">
    <source>
        <dbReference type="EMBL" id="KIM81926.1"/>
    </source>
</evidence>
<keyword evidence="3" id="KW-1185">Reference proteome</keyword>
<evidence type="ECO:0000256" key="1">
    <source>
        <dbReference type="SAM" id="MobiDB-lite"/>
    </source>
</evidence>
<protein>
    <submittedName>
        <fullName evidence="2">Uncharacterized protein</fullName>
    </submittedName>
</protein>
<gene>
    <name evidence="2" type="ORF">PILCRDRAFT_820799</name>
</gene>
<sequence>MTKHNETVDGRLMHRPNLKTKEKSRDEFRAIFLRSCDIGRLGGLYEERDSKQLPTAPHHAMIMISSSRS</sequence>
<dbReference type="Proteomes" id="UP000054166">
    <property type="component" value="Unassembled WGS sequence"/>
</dbReference>
<dbReference type="EMBL" id="KN832996">
    <property type="protein sequence ID" value="KIM81926.1"/>
    <property type="molecule type" value="Genomic_DNA"/>
</dbReference>
<reference evidence="2 3" key="1">
    <citation type="submission" date="2014-04" db="EMBL/GenBank/DDBJ databases">
        <authorList>
            <consortium name="DOE Joint Genome Institute"/>
            <person name="Kuo A."/>
            <person name="Tarkka M."/>
            <person name="Buscot F."/>
            <person name="Kohler A."/>
            <person name="Nagy L.G."/>
            <person name="Floudas D."/>
            <person name="Copeland A."/>
            <person name="Barry K.W."/>
            <person name="Cichocki N."/>
            <person name="Veneault-Fourrey C."/>
            <person name="LaButti K."/>
            <person name="Lindquist E.A."/>
            <person name="Lipzen A."/>
            <person name="Lundell T."/>
            <person name="Morin E."/>
            <person name="Murat C."/>
            <person name="Sun H."/>
            <person name="Tunlid A."/>
            <person name="Henrissat B."/>
            <person name="Grigoriev I.V."/>
            <person name="Hibbett D.S."/>
            <person name="Martin F."/>
            <person name="Nordberg H.P."/>
            <person name="Cantor M.N."/>
            <person name="Hua S.X."/>
        </authorList>
    </citation>
    <scope>NUCLEOTIDE SEQUENCE [LARGE SCALE GENOMIC DNA]</scope>
    <source>
        <strain evidence="2 3">F 1598</strain>
    </source>
</reference>
<proteinExistence type="predicted"/>
<dbReference type="AlphaFoldDB" id="A0A0C3FS19"/>
<accession>A0A0C3FS19</accession>
<name>A0A0C3FS19_PILCF</name>
<reference evidence="3" key="2">
    <citation type="submission" date="2015-01" db="EMBL/GenBank/DDBJ databases">
        <title>Evolutionary Origins and Diversification of the Mycorrhizal Mutualists.</title>
        <authorList>
            <consortium name="DOE Joint Genome Institute"/>
            <consortium name="Mycorrhizal Genomics Consortium"/>
            <person name="Kohler A."/>
            <person name="Kuo A."/>
            <person name="Nagy L.G."/>
            <person name="Floudas D."/>
            <person name="Copeland A."/>
            <person name="Barry K.W."/>
            <person name="Cichocki N."/>
            <person name="Veneault-Fourrey C."/>
            <person name="LaButti K."/>
            <person name="Lindquist E.A."/>
            <person name="Lipzen A."/>
            <person name="Lundell T."/>
            <person name="Morin E."/>
            <person name="Murat C."/>
            <person name="Riley R."/>
            <person name="Ohm R."/>
            <person name="Sun H."/>
            <person name="Tunlid A."/>
            <person name="Henrissat B."/>
            <person name="Grigoriev I.V."/>
            <person name="Hibbett D.S."/>
            <person name="Martin F."/>
        </authorList>
    </citation>
    <scope>NUCLEOTIDE SEQUENCE [LARGE SCALE GENOMIC DNA]</scope>
    <source>
        <strain evidence="3">F 1598</strain>
    </source>
</reference>
<evidence type="ECO:0000313" key="3">
    <source>
        <dbReference type="Proteomes" id="UP000054166"/>
    </source>
</evidence>